<proteinExistence type="predicted"/>
<evidence type="ECO:0000256" key="1">
    <source>
        <dbReference type="SAM" id="MobiDB-lite"/>
    </source>
</evidence>
<name>A0AAN4Y874_ASPOZ</name>
<accession>A0AAN4Y874</accession>
<dbReference type="AlphaFoldDB" id="A0AAN4Y874"/>
<dbReference type="Proteomes" id="UP001165205">
    <property type="component" value="Unassembled WGS sequence"/>
</dbReference>
<comment type="caution">
    <text evidence="2">The sequence shown here is derived from an EMBL/GenBank/DDBJ whole genome shotgun (WGS) entry which is preliminary data.</text>
</comment>
<sequence>MQSMHTPPDMSHELSFPPPNLDHSWTIFDQEIMSLANPSWLFEGPSVVSTQAEHSQHPAMSSARYTDSLTTTTSPNSFDPNKQWGSTEQLASVRMSRFNPAFGHSKAVGNDRYLL</sequence>
<evidence type="ECO:0000313" key="2">
    <source>
        <dbReference type="EMBL" id="GMG23796.1"/>
    </source>
</evidence>
<dbReference type="EMBL" id="BSYA01000007">
    <property type="protein sequence ID" value="GMG23796.1"/>
    <property type="molecule type" value="Genomic_DNA"/>
</dbReference>
<protein>
    <submittedName>
        <fullName evidence="2">Unnamed protein product</fullName>
    </submittedName>
</protein>
<reference evidence="2" key="1">
    <citation type="submission" date="2023-04" db="EMBL/GenBank/DDBJ databases">
        <title>Aspergillus oryzae NBRC 4228.</title>
        <authorList>
            <person name="Ichikawa N."/>
            <person name="Sato H."/>
            <person name="Tonouchi N."/>
        </authorList>
    </citation>
    <scope>NUCLEOTIDE SEQUENCE</scope>
    <source>
        <strain evidence="2">NBRC 4228</strain>
    </source>
</reference>
<organism evidence="2 3">
    <name type="scientific">Aspergillus oryzae</name>
    <name type="common">Yellow koji mold</name>
    <dbReference type="NCBI Taxonomy" id="5062"/>
    <lineage>
        <taxon>Eukaryota</taxon>
        <taxon>Fungi</taxon>
        <taxon>Dikarya</taxon>
        <taxon>Ascomycota</taxon>
        <taxon>Pezizomycotina</taxon>
        <taxon>Eurotiomycetes</taxon>
        <taxon>Eurotiomycetidae</taxon>
        <taxon>Eurotiales</taxon>
        <taxon>Aspergillaceae</taxon>
        <taxon>Aspergillus</taxon>
        <taxon>Aspergillus subgen. Circumdati</taxon>
    </lineage>
</organism>
<feature type="compositionally biased region" description="Polar residues" evidence="1">
    <location>
        <begin position="63"/>
        <end position="85"/>
    </location>
</feature>
<gene>
    <name evidence="2" type="ORF">Aory04_000117200</name>
</gene>
<evidence type="ECO:0000313" key="3">
    <source>
        <dbReference type="Proteomes" id="UP001165205"/>
    </source>
</evidence>
<feature type="region of interest" description="Disordered" evidence="1">
    <location>
        <begin position="49"/>
        <end position="85"/>
    </location>
</feature>